<dbReference type="PANTHER" id="PTHR10736:SF0">
    <property type="entry name" value="BESTROPHIN HOMOLOG"/>
    <property type="match status" value="1"/>
</dbReference>
<dbReference type="GO" id="GO:0005886">
    <property type="term" value="C:plasma membrane"/>
    <property type="evidence" value="ECO:0007669"/>
    <property type="project" value="UniProtKB-SubCell"/>
</dbReference>
<comment type="subcellular location">
    <subcellularLocation>
        <location evidence="6">Cell membrane</location>
        <topology evidence="6">Multi-pass membrane protein</topology>
    </subcellularLocation>
    <subcellularLocation>
        <location evidence="1">Membrane</location>
    </subcellularLocation>
</comment>
<dbReference type="Proteomes" id="UP000270296">
    <property type="component" value="Unassembled WGS sequence"/>
</dbReference>
<comment type="similarity">
    <text evidence="5 6">Belongs to the anion channel-forming bestrophin (TC 1.A.46) family. Calcium-sensitive chloride channel subfamily.</text>
</comment>
<keyword evidence="2 6" id="KW-0812">Transmembrane</keyword>
<keyword evidence="3 6" id="KW-1133">Transmembrane helix</keyword>
<evidence type="ECO:0000256" key="6">
    <source>
        <dbReference type="RuleBase" id="RU363126"/>
    </source>
</evidence>
<evidence type="ECO:0000313" key="8">
    <source>
        <dbReference type="Proteomes" id="UP000270296"/>
    </source>
</evidence>
<dbReference type="InterPro" id="IPR021134">
    <property type="entry name" value="Bestrophin-like"/>
</dbReference>
<organism evidence="9">
    <name type="scientific">Soboliphyme baturini</name>
    <dbReference type="NCBI Taxonomy" id="241478"/>
    <lineage>
        <taxon>Eukaryota</taxon>
        <taxon>Metazoa</taxon>
        <taxon>Ecdysozoa</taxon>
        <taxon>Nematoda</taxon>
        <taxon>Enoplea</taxon>
        <taxon>Dorylaimia</taxon>
        <taxon>Dioctophymatida</taxon>
        <taxon>Dioctophymatoidea</taxon>
        <taxon>Soboliphymatidae</taxon>
        <taxon>Soboliphyme</taxon>
    </lineage>
</organism>
<dbReference type="Pfam" id="PF01062">
    <property type="entry name" value="Bestrophin"/>
    <property type="match status" value="1"/>
</dbReference>
<evidence type="ECO:0000256" key="1">
    <source>
        <dbReference type="ARBA" id="ARBA00004370"/>
    </source>
</evidence>
<evidence type="ECO:0000256" key="2">
    <source>
        <dbReference type="ARBA" id="ARBA00022692"/>
    </source>
</evidence>
<dbReference type="PANTHER" id="PTHR10736">
    <property type="entry name" value="BESTROPHIN"/>
    <property type="match status" value="1"/>
</dbReference>
<accession>A0A183IF59</accession>
<dbReference type="AlphaFoldDB" id="A0A183IF59"/>
<dbReference type="OrthoDB" id="201595at2759"/>
<keyword evidence="6" id="KW-0868">Chloride</keyword>
<proteinExistence type="inferred from homology"/>
<keyword evidence="6" id="KW-0407">Ion channel</keyword>
<evidence type="ECO:0000256" key="5">
    <source>
        <dbReference type="ARBA" id="ARBA00034769"/>
    </source>
</evidence>
<comment type="function">
    <text evidence="6">Forms chloride channels.</text>
</comment>
<feature type="transmembrane region" description="Helical" evidence="6">
    <location>
        <begin position="234"/>
        <end position="255"/>
    </location>
</feature>
<sequence length="332" mass="39404">MTIAYNHFMSSIGLLKFFRLLLRCKGSIYRLIYKEVLVFIVLYYLLAIVYRFFLTDSMRETFEDVSVLSEQFVTYIPLTFVLGFYVSLIMGRWWNIFQSIAWPDRIAVYASCFIKGSDARGLYLRRTLVRYVNLAQVLLLRDISSPIRDRFPTMKHLVEAGYLSEEERMIYEKVHTRMHKFWIPWQWACSLVTLCRKENRIEHDLIATYMVKEIIAFRDKLAALEAYDWVSVPLAYTQVVTIAVYSYYLACLLSAQFINPNRNEELDEVYVRRHIYFPLLTILRIVFYMGWLKVAETTINPLGNDDDDFDTNEIIDRNIKVRYDTKSNIEVT</sequence>
<reference evidence="7 8" key="2">
    <citation type="submission" date="2018-11" db="EMBL/GenBank/DDBJ databases">
        <authorList>
            <consortium name="Pathogen Informatics"/>
        </authorList>
    </citation>
    <scope>NUCLEOTIDE SEQUENCE [LARGE SCALE GENOMIC DNA]</scope>
</reference>
<feature type="transmembrane region" description="Helical" evidence="6">
    <location>
        <begin position="36"/>
        <end position="54"/>
    </location>
</feature>
<protein>
    <recommendedName>
        <fullName evidence="6">Bestrophin homolog</fullName>
    </recommendedName>
</protein>
<keyword evidence="8" id="KW-1185">Reference proteome</keyword>
<feature type="transmembrane region" description="Helical" evidence="6">
    <location>
        <begin position="74"/>
        <end position="95"/>
    </location>
</feature>
<dbReference type="EMBL" id="UZAM01007145">
    <property type="protein sequence ID" value="VDO97013.1"/>
    <property type="molecule type" value="Genomic_DNA"/>
</dbReference>
<keyword evidence="6" id="KW-0869">Chloride channel</keyword>
<evidence type="ECO:0000256" key="4">
    <source>
        <dbReference type="ARBA" id="ARBA00023136"/>
    </source>
</evidence>
<dbReference type="GO" id="GO:0005254">
    <property type="term" value="F:chloride channel activity"/>
    <property type="evidence" value="ECO:0007669"/>
    <property type="project" value="UniProtKB-KW"/>
</dbReference>
<feature type="transmembrane region" description="Helical" evidence="6">
    <location>
        <begin position="275"/>
        <end position="292"/>
    </location>
</feature>
<dbReference type="InterPro" id="IPR000615">
    <property type="entry name" value="Bestrophin"/>
</dbReference>
<name>A0A183IF59_9BILA</name>
<evidence type="ECO:0000256" key="3">
    <source>
        <dbReference type="ARBA" id="ARBA00022989"/>
    </source>
</evidence>
<evidence type="ECO:0000313" key="9">
    <source>
        <dbReference type="WBParaSite" id="SBAD_0000235801-mRNA-1"/>
    </source>
</evidence>
<gene>
    <name evidence="7" type="ORF">SBAD_LOCUS2253</name>
</gene>
<keyword evidence="4 6" id="KW-0472">Membrane</keyword>
<dbReference type="WBParaSite" id="SBAD_0000235801-mRNA-1">
    <property type="protein sequence ID" value="SBAD_0000235801-mRNA-1"/>
    <property type="gene ID" value="SBAD_0000235801"/>
</dbReference>
<dbReference type="GO" id="GO:0034707">
    <property type="term" value="C:chloride channel complex"/>
    <property type="evidence" value="ECO:0007669"/>
    <property type="project" value="UniProtKB-KW"/>
</dbReference>
<keyword evidence="6" id="KW-1003">Cell membrane</keyword>
<keyword evidence="6" id="KW-0813">Transport</keyword>
<evidence type="ECO:0000313" key="7">
    <source>
        <dbReference type="EMBL" id="VDO97013.1"/>
    </source>
</evidence>
<reference evidence="9" key="1">
    <citation type="submission" date="2016-06" db="UniProtKB">
        <authorList>
            <consortium name="WormBaseParasite"/>
        </authorList>
    </citation>
    <scope>IDENTIFICATION</scope>
</reference>
<keyword evidence="6" id="KW-0406">Ion transport</keyword>